<organism evidence="2 3">
    <name type="scientific">Nonomuraea antimicrobica</name>
    <dbReference type="NCBI Taxonomy" id="561173"/>
    <lineage>
        <taxon>Bacteria</taxon>
        <taxon>Bacillati</taxon>
        <taxon>Actinomycetota</taxon>
        <taxon>Actinomycetes</taxon>
        <taxon>Streptosporangiales</taxon>
        <taxon>Streptosporangiaceae</taxon>
        <taxon>Nonomuraea</taxon>
    </lineage>
</organism>
<dbReference type="PANTHER" id="PTHR35585:SF1">
    <property type="entry name" value="HHE DOMAIN PROTEIN (AFU_ORTHOLOGUE AFUA_4G00730)"/>
    <property type="match status" value="1"/>
</dbReference>
<dbReference type="InterPro" id="IPR012312">
    <property type="entry name" value="Hemerythrin-like"/>
</dbReference>
<evidence type="ECO:0000259" key="1">
    <source>
        <dbReference type="Pfam" id="PF01814"/>
    </source>
</evidence>
<gene>
    <name evidence="2" type="ORF">GCM10022224_076000</name>
</gene>
<dbReference type="Proteomes" id="UP001500902">
    <property type="component" value="Unassembled WGS sequence"/>
</dbReference>
<proteinExistence type="predicted"/>
<comment type="caution">
    <text evidence="2">The sequence shown here is derived from an EMBL/GenBank/DDBJ whole genome shotgun (WGS) entry which is preliminary data.</text>
</comment>
<dbReference type="Gene3D" id="1.20.120.520">
    <property type="entry name" value="nmb1532 protein domain like"/>
    <property type="match status" value="1"/>
</dbReference>
<reference evidence="3" key="1">
    <citation type="journal article" date="2019" name="Int. J. Syst. Evol. Microbiol.">
        <title>The Global Catalogue of Microorganisms (GCM) 10K type strain sequencing project: providing services to taxonomists for standard genome sequencing and annotation.</title>
        <authorList>
            <consortium name="The Broad Institute Genomics Platform"/>
            <consortium name="The Broad Institute Genome Sequencing Center for Infectious Disease"/>
            <person name="Wu L."/>
            <person name="Ma J."/>
        </authorList>
    </citation>
    <scope>NUCLEOTIDE SEQUENCE [LARGE SCALE GENOMIC DNA]</scope>
    <source>
        <strain evidence="3">JCM 16904</strain>
    </source>
</reference>
<name>A0ABP7D2Z8_9ACTN</name>
<sequence length="173" mass="19380">MAQHGRIRDLFDEVEQAAPDKAEEAFERLTRALCVHETAEEEIVHPYARRKLDNGQDVVADRLTEENKAKRMLLDLHKAGVDHPDFWEGLAVLRTAVTAHARSEERYEFAKLRAHTSTAERRAMAAAVRAAESLAPTRPHPGTESVAMNVLVGTPIALMDRARDLIRNALGKR</sequence>
<feature type="domain" description="Hemerythrin-like" evidence="1">
    <location>
        <begin position="2"/>
        <end position="111"/>
    </location>
</feature>
<accession>A0ABP7D2Z8</accession>
<keyword evidence="3" id="KW-1185">Reference proteome</keyword>
<dbReference type="Pfam" id="PF01814">
    <property type="entry name" value="Hemerythrin"/>
    <property type="match status" value="1"/>
</dbReference>
<evidence type="ECO:0000313" key="2">
    <source>
        <dbReference type="EMBL" id="GAA3698861.1"/>
    </source>
</evidence>
<dbReference type="EMBL" id="BAAAZP010000156">
    <property type="protein sequence ID" value="GAA3698861.1"/>
    <property type="molecule type" value="Genomic_DNA"/>
</dbReference>
<protein>
    <submittedName>
        <fullName evidence="2">Hemerythrin domain-containing protein</fullName>
    </submittedName>
</protein>
<evidence type="ECO:0000313" key="3">
    <source>
        <dbReference type="Proteomes" id="UP001500902"/>
    </source>
</evidence>
<dbReference type="PANTHER" id="PTHR35585">
    <property type="entry name" value="HHE DOMAIN PROTEIN (AFU_ORTHOLOGUE AFUA_4G00730)"/>
    <property type="match status" value="1"/>
</dbReference>